<protein>
    <submittedName>
        <fullName evidence="7">YbhN family protein</fullName>
    </submittedName>
</protein>
<keyword evidence="5 6" id="KW-0472">Membrane</keyword>
<feature type="transmembrane region" description="Helical" evidence="6">
    <location>
        <begin position="314"/>
        <end position="339"/>
    </location>
</feature>
<feature type="transmembrane region" description="Helical" evidence="6">
    <location>
        <begin position="64"/>
        <end position="86"/>
    </location>
</feature>
<keyword evidence="2" id="KW-1003">Cell membrane</keyword>
<dbReference type="PANTHER" id="PTHR39087">
    <property type="entry name" value="UPF0104 MEMBRANE PROTEIN MJ1595"/>
    <property type="match status" value="1"/>
</dbReference>
<name>A0ABZ1FJZ6_9ACTN</name>
<gene>
    <name evidence="7" type="ORF">OG863_21305</name>
</gene>
<reference evidence="7 8" key="1">
    <citation type="submission" date="2022-10" db="EMBL/GenBank/DDBJ databases">
        <title>The complete genomes of actinobacterial strains from the NBC collection.</title>
        <authorList>
            <person name="Joergensen T.S."/>
            <person name="Alvarez Arevalo M."/>
            <person name="Sterndorff E.B."/>
            <person name="Faurdal D."/>
            <person name="Vuksanovic O."/>
            <person name="Mourched A.-S."/>
            <person name="Charusanti P."/>
            <person name="Shaw S."/>
            <person name="Blin K."/>
            <person name="Weber T."/>
        </authorList>
    </citation>
    <scope>NUCLEOTIDE SEQUENCE [LARGE SCALE GENOMIC DNA]</scope>
    <source>
        <strain evidence="7 8">NBC 01774</strain>
    </source>
</reference>
<comment type="subcellular location">
    <subcellularLocation>
        <location evidence="1">Cell membrane</location>
        <topology evidence="1">Multi-pass membrane protein</topology>
    </subcellularLocation>
</comment>
<dbReference type="PANTHER" id="PTHR39087:SF2">
    <property type="entry name" value="UPF0104 MEMBRANE PROTEIN MJ1595"/>
    <property type="match status" value="1"/>
</dbReference>
<dbReference type="Proteomes" id="UP001344251">
    <property type="component" value="Chromosome"/>
</dbReference>
<dbReference type="InterPro" id="IPR022791">
    <property type="entry name" value="L-PG_synthase/AglD"/>
</dbReference>
<dbReference type="EMBL" id="CP109106">
    <property type="protein sequence ID" value="WSB70292.1"/>
    <property type="molecule type" value="Genomic_DNA"/>
</dbReference>
<evidence type="ECO:0000256" key="1">
    <source>
        <dbReference type="ARBA" id="ARBA00004651"/>
    </source>
</evidence>
<evidence type="ECO:0000313" key="8">
    <source>
        <dbReference type="Proteomes" id="UP001344251"/>
    </source>
</evidence>
<keyword evidence="3 6" id="KW-0812">Transmembrane</keyword>
<proteinExistence type="predicted"/>
<keyword evidence="8" id="KW-1185">Reference proteome</keyword>
<feature type="transmembrane region" description="Helical" evidence="6">
    <location>
        <begin position="132"/>
        <end position="160"/>
    </location>
</feature>
<dbReference type="Pfam" id="PF03706">
    <property type="entry name" value="LPG_synthase_TM"/>
    <property type="match status" value="1"/>
</dbReference>
<evidence type="ECO:0000256" key="6">
    <source>
        <dbReference type="SAM" id="Phobius"/>
    </source>
</evidence>
<evidence type="ECO:0000256" key="3">
    <source>
        <dbReference type="ARBA" id="ARBA00022692"/>
    </source>
</evidence>
<sequence>MRLPKPPLRLPKSPVRLPRSALRLLGLLSSAAGLVLLALAVPRAAGTDWAAVRSHLGHISGPQVALMCGLAGAALWSYTYVLSAALPGLTLRQALWMNCTGSAVSNLLPLGGGAGVAVTYAMARGWGHPPRAVAVCVALTGVCNVAARLVLSAVGALLLAGSPVPGIGWAAAAGGVVLVLPVALAAAWPAVRHRRRTPGTHRRTAPAGAPGRIVRRARQSATRLRDESRDIVRRSWARLVCGMSATLGAQGALFLACLHATGSRTGTAEALAVFAASRLLTQIAVTPGGIGVTECAAAVALVALGGAPTAVASAMLLFATFTHLLEIPLGALTGALWLLRAGRRRPAPAPSAP</sequence>
<feature type="transmembrane region" description="Helical" evidence="6">
    <location>
        <begin position="166"/>
        <end position="188"/>
    </location>
</feature>
<evidence type="ECO:0000256" key="2">
    <source>
        <dbReference type="ARBA" id="ARBA00022475"/>
    </source>
</evidence>
<keyword evidence="4 6" id="KW-1133">Transmembrane helix</keyword>
<evidence type="ECO:0000313" key="7">
    <source>
        <dbReference type="EMBL" id="WSB70292.1"/>
    </source>
</evidence>
<dbReference type="RefSeq" id="WP_326619842.1">
    <property type="nucleotide sequence ID" value="NZ_CP109106.1"/>
</dbReference>
<accession>A0ABZ1FJZ6</accession>
<organism evidence="7 8">
    <name type="scientific">Streptomyces decoyicus</name>
    <dbReference type="NCBI Taxonomy" id="249567"/>
    <lineage>
        <taxon>Bacteria</taxon>
        <taxon>Bacillati</taxon>
        <taxon>Actinomycetota</taxon>
        <taxon>Actinomycetes</taxon>
        <taxon>Kitasatosporales</taxon>
        <taxon>Streptomycetaceae</taxon>
        <taxon>Streptomyces</taxon>
    </lineage>
</organism>
<evidence type="ECO:0000256" key="5">
    <source>
        <dbReference type="ARBA" id="ARBA00023136"/>
    </source>
</evidence>
<evidence type="ECO:0000256" key="4">
    <source>
        <dbReference type="ARBA" id="ARBA00022989"/>
    </source>
</evidence>